<evidence type="ECO:0000313" key="1">
    <source>
        <dbReference type="EMBL" id="UYV76890.1"/>
    </source>
</evidence>
<keyword evidence="2" id="KW-1185">Reference proteome</keyword>
<dbReference type="Proteomes" id="UP001235939">
    <property type="component" value="Chromosome 14"/>
</dbReference>
<proteinExistence type="predicted"/>
<dbReference type="Pfam" id="PF05380">
    <property type="entry name" value="Peptidase_A17"/>
    <property type="match status" value="1"/>
</dbReference>
<dbReference type="InterPro" id="IPR008042">
    <property type="entry name" value="Retrotrans_Pao"/>
</dbReference>
<protein>
    <submittedName>
        <fullName evidence="1">Uncharacterized protein</fullName>
    </submittedName>
</protein>
<dbReference type="EMBL" id="CP092876">
    <property type="protein sequence ID" value="UYV76890.1"/>
    <property type="molecule type" value="Genomic_DNA"/>
</dbReference>
<organism evidence="1 2">
    <name type="scientific">Cordylochernes scorpioides</name>
    <dbReference type="NCBI Taxonomy" id="51811"/>
    <lineage>
        <taxon>Eukaryota</taxon>
        <taxon>Metazoa</taxon>
        <taxon>Ecdysozoa</taxon>
        <taxon>Arthropoda</taxon>
        <taxon>Chelicerata</taxon>
        <taxon>Arachnida</taxon>
        <taxon>Pseudoscorpiones</taxon>
        <taxon>Cheliferoidea</taxon>
        <taxon>Chernetidae</taxon>
        <taxon>Cordylochernes</taxon>
    </lineage>
</organism>
<dbReference type="PANTHER" id="PTHR47331:SF6">
    <property type="entry name" value="DOUBLECORTIN DOMAIN-CONTAINING PROTEIN"/>
    <property type="match status" value="1"/>
</dbReference>
<reference evidence="1 2" key="1">
    <citation type="submission" date="2022-01" db="EMBL/GenBank/DDBJ databases">
        <title>A chromosomal length assembly of Cordylochernes scorpioides.</title>
        <authorList>
            <person name="Zeh D."/>
            <person name="Zeh J."/>
        </authorList>
    </citation>
    <scope>NUCLEOTIDE SEQUENCE [LARGE SCALE GENOMIC DNA]</scope>
    <source>
        <strain evidence="1">IN4F17</strain>
        <tissue evidence="1">Whole Body</tissue>
    </source>
</reference>
<name>A0ABY6LBR2_9ARAC</name>
<accession>A0ABY6LBR2</accession>
<dbReference type="PANTHER" id="PTHR47331">
    <property type="entry name" value="PHD-TYPE DOMAIN-CONTAINING PROTEIN"/>
    <property type="match status" value="1"/>
</dbReference>
<evidence type="ECO:0000313" key="2">
    <source>
        <dbReference type="Proteomes" id="UP001235939"/>
    </source>
</evidence>
<sequence length="255" mass="28770">MKESYSAKFRKYSEKGYIWKLSKEDITSVIPRTWYVLHFGVTNPNKPSKLRLVINAAEESNGMSLNKGAGSIEACKKLRKDLFEINEAGGFHLCKFNSNSREVLESIPVDLRAVGAKSLNEISSFVGEREKELHVFVDASHEAYASIAYLRYVHESEEISVDLFRSKARVAPVRLGERKITISDLELQGAVLGSRFAFTIKCELISRLDRNVFWSDSKVVLSWICADDVRHKEFEANRVDEIQEATASGNGSQLT</sequence>
<gene>
    <name evidence="1" type="ORF">LAZ67_14002304</name>
</gene>